<dbReference type="EMBL" id="SNVX01000010">
    <property type="protein sequence ID" value="TDN56589.1"/>
    <property type="molecule type" value="Genomic_DNA"/>
</dbReference>
<evidence type="ECO:0000313" key="2">
    <source>
        <dbReference type="Proteomes" id="UP000295530"/>
    </source>
</evidence>
<proteinExistence type="predicted"/>
<comment type="caution">
    <text evidence="1">The sequence shown here is derived from an EMBL/GenBank/DDBJ whole genome shotgun (WGS) entry which is preliminary data.</text>
</comment>
<sequence>MFMKMTLDPDFYTHTAIENMKVQFSEYMSVEVDAIQALSLTLVVSDPCLAHAPTIINTFLNNILELSIQEIVSHEG</sequence>
<gene>
    <name evidence="1" type="ORF">EC847_11094</name>
</gene>
<dbReference type="AlphaFoldDB" id="A0A4R6EEB6"/>
<accession>A0A4R6EEB6</accession>
<reference evidence="1 2" key="1">
    <citation type="submission" date="2019-03" db="EMBL/GenBank/DDBJ databases">
        <title>Genomic analyses of the natural microbiome of Caenorhabditis elegans.</title>
        <authorList>
            <person name="Samuel B."/>
        </authorList>
    </citation>
    <scope>NUCLEOTIDE SEQUENCE [LARGE SCALE GENOMIC DNA]</scope>
    <source>
        <strain evidence="1 2">BIGb0156</strain>
    </source>
</reference>
<organism evidence="1 2">
    <name type="scientific">Scandinavium goeteborgense</name>
    <dbReference type="NCBI Taxonomy" id="1851514"/>
    <lineage>
        <taxon>Bacteria</taxon>
        <taxon>Pseudomonadati</taxon>
        <taxon>Pseudomonadota</taxon>
        <taxon>Gammaproteobacteria</taxon>
        <taxon>Enterobacterales</taxon>
        <taxon>Enterobacteriaceae</taxon>
        <taxon>Scandinavium</taxon>
    </lineage>
</organism>
<evidence type="ECO:0000313" key="1">
    <source>
        <dbReference type="EMBL" id="TDN56589.1"/>
    </source>
</evidence>
<protein>
    <submittedName>
        <fullName evidence="1">Uncharacterized protein</fullName>
    </submittedName>
</protein>
<dbReference type="Proteomes" id="UP000295530">
    <property type="component" value="Unassembled WGS sequence"/>
</dbReference>
<keyword evidence="2" id="KW-1185">Reference proteome</keyword>
<name>A0A4R6EEB6_SCAGO</name>